<dbReference type="CDD" id="cd12797">
    <property type="entry name" value="M23_peptidase"/>
    <property type="match status" value="1"/>
</dbReference>
<keyword evidence="2" id="KW-0812">Transmembrane</keyword>
<comment type="caution">
    <text evidence="4">The sequence shown here is derived from an EMBL/GenBank/DDBJ whole genome shotgun (WGS) entry which is preliminary data.</text>
</comment>
<dbReference type="Proteomes" id="UP000190229">
    <property type="component" value="Unassembled WGS sequence"/>
</dbReference>
<organism evidence="4 5">
    <name type="scientific">Ferroacidibacillus organovorans</name>
    <dbReference type="NCBI Taxonomy" id="1765683"/>
    <lineage>
        <taxon>Bacteria</taxon>
        <taxon>Bacillati</taxon>
        <taxon>Bacillota</taxon>
        <taxon>Bacilli</taxon>
        <taxon>Bacillales</taxon>
        <taxon>Alicyclobacillaceae</taxon>
        <taxon>Ferroacidibacillus</taxon>
    </lineage>
</organism>
<dbReference type="Gene3D" id="2.70.70.10">
    <property type="entry name" value="Glucose Permease (Domain IIA)"/>
    <property type="match status" value="1"/>
</dbReference>
<feature type="region of interest" description="Disordered" evidence="1">
    <location>
        <begin position="1"/>
        <end position="37"/>
    </location>
</feature>
<dbReference type="SUPFAM" id="SSF51261">
    <property type="entry name" value="Duplicated hybrid motif"/>
    <property type="match status" value="1"/>
</dbReference>
<dbReference type="Pfam" id="PF01551">
    <property type="entry name" value="Peptidase_M23"/>
    <property type="match status" value="1"/>
</dbReference>
<feature type="transmembrane region" description="Helical" evidence="2">
    <location>
        <begin position="47"/>
        <end position="66"/>
    </location>
</feature>
<dbReference type="InterPro" id="IPR011055">
    <property type="entry name" value="Dup_hybrid_motif"/>
</dbReference>
<accession>A0A1V4EUU3</accession>
<dbReference type="InterPro" id="IPR050570">
    <property type="entry name" value="Cell_wall_metabolism_enzyme"/>
</dbReference>
<evidence type="ECO:0000313" key="4">
    <source>
        <dbReference type="EMBL" id="OPG16705.1"/>
    </source>
</evidence>
<keyword evidence="2" id="KW-0472">Membrane</keyword>
<dbReference type="PANTHER" id="PTHR21666:SF270">
    <property type="entry name" value="MUREIN HYDROLASE ACTIVATOR ENVC"/>
    <property type="match status" value="1"/>
</dbReference>
<feature type="domain" description="M23ase beta-sheet core" evidence="3">
    <location>
        <begin position="135"/>
        <end position="233"/>
    </location>
</feature>
<dbReference type="GO" id="GO:0004222">
    <property type="term" value="F:metalloendopeptidase activity"/>
    <property type="evidence" value="ECO:0007669"/>
    <property type="project" value="TreeGrafter"/>
</dbReference>
<reference evidence="4 5" key="1">
    <citation type="submission" date="2017-02" db="EMBL/GenBank/DDBJ databases">
        <title>Draft genome of Acidibacillus ferrooxidans Huett2.</title>
        <authorList>
            <person name="Schopf S."/>
        </authorList>
    </citation>
    <scope>NUCLEOTIDE SEQUENCE [LARGE SCALE GENOMIC DNA]</scope>
    <source>
        <strain evidence="4 5">Huett2</strain>
    </source>
</reference>
<feature type="compositionally biased region" description="Basic and acidic residues" evidence="1">
    <location>
        <begin position="1"/>
        <end position="16"/>
    </location>
</feature>
<keyword evidence="2" id="KW-1133">Transmembrane helix</keyword>
<evidence type="ECO:0000313" key="5">
    <source>
        <dbReference type="Proteomes" id="UP000190229"/>
    </source>
</evidence>
<sequence>MRSEVIEMNHDDDRQIGAETTETPAPEQDSHEGTRMTRRGWFRSKRVVYPALYLTVAALIIGLMYVQTHREYAGVKPSATTPVTTVSSNTWGWPVPSTLSGMSIERGYYDRTVPGVTTTSLAKELVYFDNGYTGSTGYDFGVANSSKPFPVVAAAGGTVTDVHDSLLMGETVAISDGNGLSTIYQSLGAVKVKVGEHVAQGQAIGTSGFNAEEQSLGNHLFFEVQKDGAYVNPATVLPKTQV</sequence>
<dbReference type="EMBL" id="MWPS01000014">
    <property type="protein sequence ID" value="OPG16705.1"/>
    <property type="molecule type" value="Genomic_DNA"/>
</dbReference>
<evidence type="ECO:0000259" key="3">
    <source>
        <dbReference type="Pfam" id="PF01551"/>
    </source>
</evidence>
<keyword evidence="5" id="KW-1185">Reference proteome</keyword>
<name>A0A1V4EUU3_9BACL</name>
<dbReference type="PANTHER" id="PTHR21666">
    <property type="entry name" value="PEPTIDASE-RELATED"/>
    <property type="match status" value="1"/>
</dbReference>
<evidence type="ECO:0000256" key="1">
    <source>
        <dbReference type="SAM" id="MobiDB-lite"/>
    </source>
</evidence>
<evidence type="ECO:0000256" key="2">
    <source>
        <dbReference type="SAM" id="Phobius"/>
    </source>
</evidence>
<gene>
    <name evidence="4" type="ORF">B2M26_04910</name>
</gene>
<proteinExistence type="predicted"/>
<protein>
    <recommendedName>
        <fullName evidence="3">M23ase beta-sheet core domain-containing protein</fullName>
    </recommendedName>
</protein>
<dbReference type="AlphaFoldDB" id="A0A1V4EUU3"/>
<dbReference type="InterPro" id="IPR016047">
    <property type="entry name" value="M23ase_b-sheet_dom"/>
</dbReference>